<proteinExistence type="predicted"/>
<evidence type="ECO:0000256" key="9">
    <source>
        <dbReference type="ARBA" id="ARBA00023136"/>
    </source>
</evidence>
<feature type="transmembrane region" description="Helical" evidence="14">
    <location>
        <begin position="644"/>
        <end position="666"/>
    </location>
</feature>
<accession>U4UN02</accession>
<dbReference type="InterPro" id="IPR005821">
    <property type="entry name" value="Ion_trans_dom"/>
</dbReference>
<feature type="repeat" description="ANK" evidence="12">
    <location>
        <begin position="161"/>
        <end position="190"/>
    </location>
</feature>
<feature type="repeat" description="ANK" evidence="12">
    <location>
        <begin position="335"/>
        <end position="369"/>
    </location>
</feature>
<keyword evidence="11" id="KW-0407">Ion channel</keyword>
<evidence type="ECO:0000256" key="2">
    <source>
        <dbReference type="ARBA" id="ARBA00022448"/>
    </source>
</evidence>
<dbReference type="Proteomes" id="UP000030742">
    <property type="component" value="Unassembled WGS sequence"/>
</dbReference>
<evidence type="ECO:0000259" key="15">
    <source>
        <dbReference type="Pfam" id="PF00520"/>
    </source>
</evidence>
<gene>
    <name evidence="16" type="ORF">D910_08712</name>
</gene>
<feature type="domain" description="Ion transport" evidence="15">
    <location>
        <begin position="493"/>
        <end position="741"/>
    </location>
</feature>
<evidence type="ECO:0000256" key="3">
    <source>
        <dbReference type="ARBA" id="ARBA00022606"/>
    </source>
</evidence>
<keyword evidence="9 14" id="KW-0472">Membrane</keyword>
<feature type="transmembrane region" description="Helical" evidence="14">
    <location>
        <begin position="538"/>
        <end position="555"/>
    </location>
</feature>
<feature type="repeat" description="ANK" evidence="12">
    <location>
        <begin position="370"/>
        <end position="402"/>
    </location>
</feature>
<keyword evidence="5" id="KW-0677">Repeat</keyword>
<comment type="subcellular location">
    <subcellularLocation>
        <location evidence="1">Membrane</location>
        <topology evidence="1">Multi-pass membrane protein</topology>
    </subcellularLocation>
</comment>
<organism evidence="16 17">
    <name type="scientific">Dendroctonus ponderosae</name>
    <name type="common">Mountain pine beetle</name>
    <dbReference type="NCBI Taxonomy" id="77166"/>
    <lineage>
        <taxon>Eukaryota</taxon>
        <taxon>Metazoa</taxon>
        <taxon>Ecdysozoa</taxon>
        <taxon>Arthropoda</taxon>
        <taxon>Hexapoda</taxon>
        <taxon>Insecta</taxon>
        <taxon>Pterygota</taxon>
        <taxon>Neoptera</taxon>
        <taxon>Endopterygota</taxon>
        <taxon>Coleoptera</taxon>
        <taxon>Polyphaga</taxon>
        <taxon>Cucujiformia</taxon>
        <taxon>Curculionidae</taxon>
        <taxon>Scolytinae</taxon>
        <taxon>Dendroctonus</taxon>
    </lineage>
</organism>
<keyword evidence="4 14" id="KW-0812">Transmembrane</keyword>
<feature type="repeat" description="ANK" evidence="12">
    <location>
        <begin position="91"/>
        <end position="123"/>
    </location>
</feature>
<feature type="transmembrane region" description="Helical" evidence="14">
    <location>
        <begin position="494"/>
        <end position="517"/>
    </location>
</feature>
<dbReference type="GO" id="GO:0005216">
    <property type="term" value="F:monoatomic ion channel activity"/>
    <property type="evidence" value="ECO:0007669"/>
    <property type="project" value="InterPro"/>
</dbReference>
<evidence type="ECO:0000313" key="17">
    <source>
        <dbReference type="Proteomes" id="UP000030742"/>
    </source>
</evidence>
<keyword evidence="3" id="KW-0716">Sensory transduction</keyword>
<dbReference type="OrthoDB" id="7464126at2759"/>
<dbReference type="InterPro" id="IPR052076">
    <property type="entry name" value="TRP_cation_channel"/>
</dbReference>
<dbReference type="STRING" id="77166.U4UN02"/>
<dbReference type="Gene3D" id="1.25.40.20">
    <property type="entry name" value="Ankyrin repeat-containing domain"/>
    <property type="match status" value="3"/>
</dbReference>
<dbReference type="PROSITE" id="PS50297">
    <property type="entry name" value="ANK_REP_REGION"/>
    <property type="match status" value="6"/>
</dbReference>
<keyword evidence="8" id="KW-0406">Ion transport</keyword>
<dbReference type="EMBL" id="KB632281">
    <property type="protein sequence ID" value="ERL91380.1"/>
    <property type="molecule type" value="Genomic_DNA"/>
</dbReference>
<evidence type="ECO:0000313" key="16">
    <source>
        <dbReference type="EMBL" id="ERL91380.1"/>
    </source>
</evidence>
<feature type="repeat" description="ANK" evidence="12">
    <location>
        <begin position="124"/>
        <end position="156"/>
    </location>
</feature>
<dbReference type="GO" id="GO:0034703">
    <property type="term" value="C:cation channel complex"/>
    <property type="evidence" value="ECO:0007669"/>
    <property type="project" value="UniProtKB-ARBA"/>
</dbReference>
<dbReference type="InterPro" id="IPR002110">
    <property type="entry name" value="Ankyrin_rpt"/>
</dbReference>
<keyword evidence="7 12" id="KW-0040">ANK repeat</keyword>
<dbReference type="PANTHER" id="PTHR47143">
    <property type="entry name" value="TRANSIENT RECEPTOR POTENTIAL CATION CHANNEL PROTEIN PAINLESS"/>
    <property type="match status" value="1"/>
</dbReference>
<feature type="region of interest" description="Disordered" evidence="13">
    <location>
        <begin position="819"/>
        <end position="838"/>
    </location>
</feature>
<dbReference type="InterPro" id="IPR036770">
    <property type="entry name" value="Ankyrin_rpt-contain_sf"/>
</dbReference>
<evidence type="ECO:0000256" key="7">
    <source>
        <dbReference type="ARBA" id="ARBA00023043"/>
    </source>
</evidence>
<name>U4UN02_DENPD</name>
<sequence length="869" mass="98114">MDTNVQNPLSYMDDKLQWMDESINIEEPSFEIISEENSGSECGNDPVARPIPVLQIWDPNVLRSQLEALPDGPDLIDLIDREAIASVLAKNRHTAFLLAAWIGKANILRALINEGVPLNTVDKTGRSALHLAAYAGHCDCVWLLLQNGAKMDVQDLLMCVTPLHCAASMGHIGCLKLLIKHGAHVNSGIEKKSPLHYAVQNLAVDCVKELLENNAIPNTPQVYSEAPLHVAAALGNAEVVKLLLQYGAAVKVQSGEDKLTPLHLAAEQGYPNCVQLLIAAGANVNAPNRKRQTPLHVAVLAQCTETCELLLQKGMAFWCGPFEDDWASANAADSDGRTPLHCATVNVQRSCECVRALLRFGADPNVADAYGYTPMHSAALNEFSNCVILLLQNGGDVTLRTKGGVSVLNFITKKTPEVIPMYISRLDNAIRLNQHDIGDVDCQIKIDFRILVPTVGNQETSLLTNFIEVGHKEVLEHPLCETFLLLKWRKIRHFFFFSLLYQTVFVKLFSFYIQGVYLKDCPSARRFNSKKTCLADDIYMDIGYCLIGLNVLLMFKELFQILHSWKTYILEWENYLQWGIIISVFCCVQPMYQMNIREYVFTWQHHVAAASVFLAWVELMMIVARFPTFGVYVQMFTTVSINFFKFMCAYLCLIIAFTLCFGVIFANYPAFKQLQFAFIKVIIMMSGELEYEDVFYSDKYEIKYPYTAHIAYLVFVILVTIVLSNLMVGMAVNDIQGLQKSANLDRLVRLVRLMAHLESMLFSNLLKWVPLKVLVFLHSSALLLKSQRDFTLNIRPNDPRENKIPKNFIENAFRLAVAKNPHQSKSSSKTGNSKKKLRNMEQIEQELTAEMTRIIKHKLEKVKLELRDN</sequence>
<dbReference type="AlphaFoldDB" id="U4UN02"/>
<evidence type="ECO:0000256" key="14">
    <source>
        <dbReference type="SAM" id="Phobius"/>
    </source>
</evidence>
<feature type="repeat" description="ANK" evidence="12">
    <location>
        <begin position="257"/>
        <end position="289"/>
    </location>
</feature>
<evidence type="ECO:0000256" key="4">
    <source>
        <dbReference type="ARBA" id="ARBA00022692"/>
    </source>
</evidence>
<dbReference type="PRINTS" id="PR01415">
    <property type="entry name" value="ANKYRIN"/>
</dbReference>
<evidence type="ECO:0000256" key="13">
    <source>
        <dbReference type="SAM" id="MobiDB-lite"/>
    </source>
</evidence>
<dbReference type="Pfam" id="PF12796">
    <property type="entry name" value="Ank_2"/>
    <property type="match status" value="4"/>
</dbReference>
<evidence type="ECO:0000256" key="1">
    <source>
        <dbReference type="ARBA" id="ARBA00004141"/>
    </source>
</evidence>
<evidence type="ECO:0000256" key="8">
    <source>
        <dbReference type="ARBA" id="ARBA00023065"/>
    </source>
</evidence>
<keyword evidence="10" id="KW-0325">Glycoprotein</keyword>
<dbReference type="PANTHER" id="PTHR47143:SF1">
    <property type="entry name" value="ION_TRANS DOMAIN-CONTAINING PROTEIN"/>
    <property type="match status" value="1"/>
</dbReference>
<dbReference type="Pfam" id="PF00520">
    <property type="entry name" value="Ion_trans"/>
    <property type="match status" value="1"/>
</dbReference>
<feature type="repeat" description="ANK" evidence="12">
    <location>
        <begin position="190"/>
        <end position="222"/>
    </location>
</feature>
<evidence type="ECO:0000256" key="6">
    <source>
        <dbReference type="ARBA" id="ARBA00022989"/>
    </source>
</evidence>
<feature type="transmembrane region" description="Helical" evidence="14">
    <location>
        <begin position="710"/>
        <end position="732"/>
    </location>
</feature>
<dbReference type="SUPFAM" id="SSF48403">
    <property type="entry name" value="Ankyrin repeat"/>
    <property type="match status" value="1"/>
</dbReference>
<feature type="transmembrane region" description="Helical" evidence="14">
    <location>
        <begin position="606"/>
        <end position="624"/>
    </location>
</feature>
<evidence type="ECO:0000256" key="12">
    <source>
        <dbReference type="PROSITE-ProRule" id="PRU00023"/>
    </source>
</evidence>
<dbReference type="SMART" id="SM00248">
    <property type="entry name" value="ANK"/>
    <property type="match status" value="9"/>
</dbReference>
<protein>
    <recommendedName>
        <fullName evidence="15">Ion transport domain-containing protein</fullName>
    </recommendedName>
</protein>
<evidence type="ECO:0000256" key="11">
    <source>
        <dbReference type="ARBA" id="ARBA00023303"/>
    </source>
</evidence>
<reference evidence="16 17" key="1">
    <citation type="journal article" date="2013" name="Genome Biol.">
        <title>Draft genome of the mountain pine beetle, Dendroctonus ponderosae Hopkins, a major forest pest.</title>
        <authorList>
            <person name="Keeling C.I."/>
            <person name="Yuen M.M."/>
            <person name="Liao N.Y."/>
            <person name="Docking T.R."/>
            <person name="Chan S.K."/>
            <person name="Taylor G.A."/>
            <person name="Palmquist D.L."/>
            <person name="Jackman S.D."/>
            <person name="Nguyen A."/>
            <person name="Li M."/>
            <person name="Henderson H."/>
            <person name="Janes J.K."/>
            <person name="Zhao Y."/>
            <person name="Pandoh P."/>
            <person name="Moore R."/>
            <person name="Sperling F.A."/>
            <person name="Huber D.P."/>
            <person name="Birol I."/>
            <person name="Jones S.J."/>
            <person name="Bohlmann J."/>
        </authorList>
    </citation>
    <scope>NUCLEOTIDE SEQUENCE</scope>
</reference>
<feature type="transmembrane region" description="Helical" evidence="14">
    <location>
        <begin position="575"/>
        <end position="594"/>
    </location>
</feature>
<keyword evidence="2" id="KW-0813">Transport</keyword>
<dbReference type="PROSITE" id="PS50088">
    <property type="entry name" value="ANK_REPEAT"/>
    <property type="match status" value="8"/>
</dbReference>
<keyword evidence="6 14" id="KW-1133">Transmembrane helix</keyword>
<feature type="repeat" description="ANK" evidence="12">
    <location>
        <begin position="223"/>
        <end position="255"/>
    </location>
</feature>
<evidence type="ECO:0000256" key="5">
    <source>
        <dbReference type="ARBA" id="ARBA00022737"/>
    </source>
</evidence>
<evidence type="ECO:0000256" key="10">
    <source>
        <dbReference type="ARBA" id="ARBA00023180"/>
    </source>
</evidence>